<keyword evidence="3" id="KW-1185">Reference proteome</keyword>
<feature type="chain" id="PRO_5046249389" evidence="1">
    <location>
        <begin position="26"/>
        <end position="43"/>
    </location>
</feature>
<gene>
    <name evidence="2" type="ORF">EDE11_1249</name>
</gene>
<keyword evidence="1" id="KW-0732">Signal</keyword>
<accession>A0ABY2CHK2</accession>
<proteinExistence type="predicted"/>
<dbReference type="EMBL" id="SMCN01000024">
    <property type="protein sequence ID" value="TCV78235.1"/>
    <property type="molecule type" value="Genomic_DNA"/>
</dbReference>
<sequence length="43" mass="4905">MIKTKKIVMVIFSAACIFLAETANAYIVLNEVDFFNIYSDQQT</sequence>
<comment type="caution">
    <text evidence="2">The sequence shown here is derived from an EMBL/GenBank/DDBJ whole genome shotgun (WGS) entry which is preliminary data.</text>
</comment>
<protein>
    <submittedName>
        <fullName evidence="2">Uncharacterized protein</fullName>
    </submittedName>
</protein>
<feature type="signal peptide" evidence="1">
    <location>
        <begin position="1"/>
        <end position="25"/>
    </location>
</feature>
<name>A0ABY2CHK2_METMH</name>
<evidence type="ECO:0000256" key="1">
    <source>
        <dbReference type="SAM" id="SignalP"/>
    </source>
</evidence>
<dbReference type="Proteomes" id="UP000295649">
    <property type="component" value="Unassembled WGS sequence"/>
</dbReference>
<evidence type="ECO:0000313" key="2">
    <source>
        <dbReference type="EMBL" id="TCV78235.1"/>
    </source>
</evidence>
<organism evidence="2 3">
    <name type="scientific">Methylomonas methanica</name>
    <dbReference type="NCBI Taxonomy" id="421"/>
    <lineage>
        <taxon>Bacteria</taxon>
        <taxon>Pseudomonadati</taxon>
        <taxon>Pseudomonadota</taxon>
        <taxon>Gammaproteobacteria</taxon>
        <taxon>Methylococcales</taxon>
        <taxon>Methylococcaceae</taxon>
        <taxon>Methylomonas</taxon>
    </lineage>
</organism>
<evidence type="ECO:0000313" key="3">
    <source>
        <dbReference type="Proteomes" id="UP000295649"/>
    </source>
</evidence>
<reference evidence="2 3" key="1">
    <citation type="submission" date="2019-03" db="EMBL/GenBank/DDBJ databases">
        <title>Systems level insights into methane cycling in arid and semi-arid ecosystems.</title>
        <authorList>
            <person name="Kalyuzhnaya M."/>
        </authorList>
    </citation>
    <scope>NUCLEOTIDE SEQUENCE [LARGE SCALE GENOMIC DNA]</scope>
    <source>
        <strain evidence="2 3">S-1</strain>
    </source>
</reference>